<comment type="caution">
    <text evidence="5">The sequence shown here is derived from an EMBL/GenBank/DDBJ whole genome shotgun (WGS) entry which is preliminary data.</text>
</comment>
<dbReference type="GO" id="GO:0006508">
    <property type="term" value="P:proteolysis"/>
    <property type="evidence" value="ECO:0007669"/>
    <property type="project" value="UniProtKB-KW"/>
</dbReference>
<dbReference type="PANTHER" id="PTHR20842">
    <property type="entry name" value="PROTEASE S51 ALPHA-ASPARTYL DIPEPTIDASE"/>
    <property type="match status" value="1"/>
</dbReference>
<dbReference type="Pfam" id="PF03575">
    <property type="entry name" value="Peptidase_S51"/>
    <property type="match status" value="1"/>
</dbReference>
<organism evidence="5 6">
    <name type="scientific">Candidatus Niyogibacteria bacterium RIFCSPLOWO2_12_FULL_41_13</name>
    <dbReference type="NCBI Taxonomy" id="1801726"/>
    <lineage>
        <taxon>Bacteria</taxon>
        <taxon>Candidatus Niyogiibacteriota</taxon>
    </lineage>
</organism>
<dbReference type="SUPFAM" id="SSF52317">
    <property type="entry name" value="Class I glutamine amidotransferase-like"/>
    <property type="match status" value="1"/>
</dbReference>
<evidence type="ECO:0000256" key="3">
    <source>
        <dbReference type="ARBA" id="ARBA00022801"/>
    </source>
</evidence>
<evidence type="ECO:0000256" key="2">
    <source>
        <dbReference type="ARBA" id="ARBA00022670"/>
    </source>
</evidence>
<dbReference type="InterPro" id="IPR029062">
    <property type="entry name" value="Class_I_gatase-like"/>
</dbReference>
<keyword evidence="2" id="KW-0645">Protease</keyword>
<dbReference type="Proteomes" id="UP000176787">
    <property type="component" value="Unassembled WGS sequence"/>
</dbReference>
<proteinExistence type="inferred from homology"/>
<keyword evidence="4" id="KW-0720">Serine protease</keyword>
<evidence type="ECO:0000313" key="5">
    <source>
        <dbReference type="EMBL" id="OGZ32230.1"/>
    </source>
</evidence>
<gene>
    <name evidence="5" type="ORF">A3H02_00800</name>
</gene>
<sequence length="197" mass="22402">MVGKKPENTSLVFIPTASNVEVGDKGWFIDDLINLKKQNFKSIDIADISAVLEKIWRPKMEEADILFFEGGNTYYLMEWLNKSGLTWLLPKLLETKVYVGSSAGSMITNPDLALKISQVVYGEDFDKTEDMPGLNYVNFYFLPHLNSPHFLKLREENIREAVKGMTRKVYALDDQSALKVINGNVEIISEGQYLELN</sequence>
<accession>A0A1G2F3L5</accession>
<evidence type="ECO:0000256" key="4">
    <source>
        <dbReference type="ARBA" id="ARBA00022825"/>
    </source>
</evidence>
<comment type="similarity">
    <text evidence="1">Belongs to the peptidase S51 family.</text>
</comment>
<protein>
    <recommendedName>
        <fullName evidence="7">Peptidase S51</fullName>
    </recommendedName>
</protein>
<evidence type="ECO:0008006" key="7">
    <source>
        <dbReference type="Google" id="ProtNLM"/>
    </source>
</evidence>
<dbReference type="AlphaFoldDB" id="A0A1G2F3L5"/>
<name>A0A1G2F3L5_9BACT</name>
<evidence type="ECO:0000313" key="6">
    <source>
        <dbReference type="Proteomes" id="UP000176787"/>
    </source>
</evidence>
<keyword evidence="3" id="KW-0378">Hydrolase</keyword>
<dbReference type="InterPro" id="IPR005320">
    <property type="entry name" value="Peptidase_S51"/>
</dbReference>
<evidence type="ECO:0000256" key="1">
    <source>
        <dbReference type="ARBA" id="ARBA00006534"/>
    </source>
</evidence>
<dbReference type="Gene3D" id="3.40.50.880">
    <property type="match status" value="1"/>
</dbReference>
<dbReference type="GO" id="GO:0008236">
    <property type="term" value="F:serine-type peptidase activity"/>
    <property type="evidence" value="ECO:0007669"/>
    <property type="project" value="UniProtKB-KW"/>
</dbReference>
<reference evidence="5 6" key="1">
    <citation type="journal article" date="2016" name="Nat. Commun.">
        <title>Thousands of microbial genomes shed light on interconnected biogeochemical processes in an aquifer system.</title>
        <authorList>
            <person name="Anantharaman K."/>
            <person name="Brown C.T."/>
            <person name="Hug L.A."/>
            <person name="Sharon I."/>
            <person name="Castelle C.J."/>
            <person name="Probst A.J."/>
            <person name="Thomas B.C."/>
            <person name="Singh A."/>
            <person name="Wilkins M.J."/>
            <person name="Karaoz U."/>
            <person name="Brodie E.L."/>
            <person name="Williams K.H."/>
            <person name="Hubbard S.S."/>
            <person name="Banfield J.F."/>
        </authorList>
    </citation>
    <scope>NUCLEOTIDE SEQUENCE [LARGE SCALE GENOMIC DNA]</scope>
</reference>
<dbReference type="PANTHER" id="PTHR20842:SF0">
    <property type="entry name" value="ALPHA-ASPARTYL DIPEPTIDASE"/>
    <property type="match status" value="1"/>
</dbReference>
<dbReference type="EMBL" id="MHMS01000011">
    <property type="protein sequence ID" value="OGZ32230.1"/>
    <property type="molecule type" value="Genomic_DNA"/>
</dbReference>